<dbReference type="PANTHER" id="PTHR24379:SF121">
    <property type="entry name" value="C2H2-TYPE DOMAIN-CONTAINING PROTEIN"/>
    <property type="match status" value="1"/>
</dbReference>
<evidence type="ECO:0000256" key="1">
    <source>
        <dbReference type="ARBA" id="ARBA00022723"/>
    </source>
</evidence>
<feature type="domain" description="C2H2-type" evidence="7">
    <location>
        <begin position="321"/>
        <end position="349"/>
    </location>
</feature>
<evidence type="ECO:0000256" key="5">
    <source>
        <dbReference type="PROSITE-ProRule" id="PRU00042"/>
    </source>
</evidence>
<dbReference type="PANTHER" id="PTHR24379">
    <property type="entry name" value="KRAB AND ZINC FINGER DOMAIN-CONTAINING"/>
    <property type="match status" value="1"/>
</dbReference>
<dbReference type="WBParaSite" id="SMUV_0000978101-mRNA-1">
    <property type="protein sequence ID" value="SMUV_0000978101-mRNA-1"/>
    <property type="gene ID" value="SMUV_0000978101"/>
</dbReference>
<keyword evidence="6" id="KW-1133">Transmembrane helix</keyword>
<proteinExistence type="predicted"/>
<dbReference type="PROSITE" id="PS50157">
    <property type="entry name" value="ZINC_FINGER_C2H2_2"/>
    <property type="match status" value="2"/>
</dbReference>
<evidence type="ECO:0000313" key="9">
    <source>
        <dbReference type="WBParaSite" id="SMUV_0000978101-mRNA-1"/>
    </source>
</evidence>
<accession>A0A0N5AXU9</accession>
<dbReference type="AlphaFoldDB" id="A0A0N5AXU9"/>
<evidence type="ECO:0000256" key="4">
    <source>
        <dbReference type="ARBA" id="ARBA00022833"/>
    </source>
</evidence>
<sequence length="357" mass="40842">ACCSKSSLVASQTVDPEACDGEVESSSSIRRRELQLQCSRCAQKFMTLASLNAHALSHRFDAVCFIFYGFFFLQLYSQLIHFVVYVCRLCCLAYESMEVFKQHFAVHGSLFNCKYCSSVAFNEQQLELHVKQHEAAVLSVRIAYICFLCLTSYSSENILYCHMFTKHRHAVIYFCKCCGFGCTNGGLVFSHILSNDFYEKSVQERKITVSKPSECVHRSFLISANEHIYITCPLCYTLVSKISVFSCSNDTIVFLNFTERIYEDTIRSSWVLRTLSCDQEFIKQLPDGNFACIHPECKGLVIGKLAFASVHCLRHNLYHSHFCLECGKGFSDEQEAVKHQIMAHRNGKREFFFFANS</sequence>
<keyword evidence="4" id="KW-0862">Zinc</keyword>
<name>A0A0N5AXU9_9BILA</name>
<keyword evidence="3 5" id="KW-0863">Zinc-finger</keyword>
<protein>
    <submittedName>
        <fullName evidence="9">C2H2-type domain-containing protein</fullName>
    </submittedName>
</protein>
<reference evidence="9" key="1">
    <citation type="submission" date="2017-02" db="UniProtKB">
        <authorList>
            <consortium name="WormBaseParasite"/>
        </authorList>
    </citation>
    <scope>IDENTIFICATION</scope>
</reference>
<evidence type="ECO:0000259" key="7">
    <source>
        <dbReference type="PROSITE" id="PS50157"/>
    </source>
</evidence>
<feature type="domain" description="C2H2-type" evidence="7">
    <location>
        <begin position="36"/>
        <end position="58"/>
    </location>
</feature>
<dbReference type="Proteomes" id="UP000046393">
    <property type="component" value="Unplaced"/>
</dbReference>
<keyword evidence="6" id="KW-0472">Membrane</keyword>
<evidence type="ECO:0000313" key="8">
    <source>
        <dbReference type="Proteomes" id="UP000046393"/>
    </source>
</evidence>
<dbReference type="PROSITE" id="PS00028">
    <property type="entry name" value="ZINC_FINGER_C2H2_1"/>
    <property type="match status" value="4"/>
</dbReference>
<evidence type="ECO:0000256" key="6">
    <source>
        <dbReference type="SAM" id="Phobius"/>
    </source>
</evidence>
<keyword evidence="1" id="KW-0479">Metal-binding</keyword>
<keyword evidence="2" id="KW-0677">Repeat</keyword>
<evidence type="ECO:0000256" key="2">
    <source>
        <dbReference type="ARBA" id="ARBA00022737"/>
    </source>
</evidence>
<keyword evidence="6" id="KW-0812">Transmembrane</keyword>
<dbReference type="InterPro" id="IPR013087">
    <property type="entry name" value="Znf_C2H2_type"/>
</dbReference>
<keyword evidence="8" id="KW-1185">Reference proteome</keyword>
<dbReference type="SMART" id="SM00355">
    <property type="entry name" value="ZnF_C2H2"/>
    <property type="match status" value="5"/>
</dbReference>
<dbReference type="STRING" id="451379.A0A0N5AXU9"/>
<evidence type="ECO:0000256" key="3">
    <source>
        <dbReference type="ARBA" id="ARBA00022771"/>
    </source>
</evidence>
<feature type="transmembrane region" description="Helical" evidence="6">
    <location>
        <begin position="65"/>
        <end position="86"/>
    </location>
</feature>
<dbReference type="GO" id="GO:0008270">
    <property type="term" value="F:zinc ion binding"/>
    <property type="evidence" value="ECO:0007669"/>
    <property type="project" value="UniProtKB-KW"/>
</dbReference>
<organism evidence="8 9">
    <name type="scientific">Syphacia muris</name>
    <dbReference type="NCBI Taxonomy" id="451379"/>
    <lineage>
        <taxon>Eukaryota</taxon>
        <taxon>Metazoa</taxon>
        <taxon>Ecdysozoa</taxon>
        <taxon>Nematoda</taxon>
        <taxon>Chromadorea</taxon>
        <taxon>Rhabditida</taxon>
        <taxon>Spirurina</taxon>
        <taxon>Oxyuridomorpha</taxon>
        <taxon>Oxyuroidea</taxon>
        <taxon>Oxyuridae</taxon>
        <taxon>Syphacia</taxon>
    </lineage>
</organism>